<name>A0A1N7C7U0_9SPHI</name>
<dbReference type="EMBL" id="JACHCA010000005">
    <property type="protein sequence ID" value="MBB6128003.1"/>
    <property type="molecule type" value="Genomic_DNA"/>
</dbReference>
<feature type="transmembrane region" description="Helical" evidence="1">
    <location>
        <begin position="39"/>
        <end position="57"/>
    </location>
</feature>
<dbReference type="AlphaFoldDB" id="A0A1N7C7U0"/>
<dbReference type="STRING" id="354630.SAMN05421821_10930"/>
<dbReference type="Proteomes" id="UP000548326">
    <property type="component" value="Unassembled WGS sequence"/>
</dbReference>
<evidence type="ECO:0000313" key="3">
    <source>
        <dbReference type="EMBL" id="MBB6128003.1"/>
    </source>
</evidence>
<dbReference type="Proteomes" id="UP000541583">
    <property type="component" value="Unassembled WGS sequence"/>
</dbReference>
<dbReference type="RefSeq" id="WP_076374618.1">
    <property type="nucleotide sequence ID" value="NZ_FTMG01000009.1"/>
</dbReference>
<keyword evidence="1" id="KW-0812">Transmembrane</keyword>
<gene>
    <name evidence="3" type="ORF">HDF22_002116</name>
    <name evidence="2" type="ORF">HDF23_003715</name>
</gene>
<sequence length="60" mass="6447">MSGLYSIGGVALLGVGLYLTVKQIKIFMAGKQDQLGWDIRGLGTGIISIMIGVYLIVKYL</sequence>
<reference evidence="4 5" key="1">
    <citation type="submission" date="2020-08" db="EMBL/GenBank/DDBJ databases">
        <title>Genomic Encyclopedia of Type Strains, Phase IV (KMG-V): Genome sequencing to study the core and pangenomes of soil and plant-associated prokaryotes.</title>
        <authorList>
            <person name="Whitman W."/>
        </authorList>
    </citation>
    <scope>NUCLEOTIDE SEQUENCE [LARGE SCALE GENOMIC DNA]</scope>
    <source>
        <strain evidence="2 4">ANJLi2</strain>
        <strain evidence="3 5">MP601</strain>
    </source>
</reference>
<organism evidence="3 5">
    <name type="scientific">Mucilaginibacter lappiensis</name>
    <dbReference type="NCBI Taxonomy" id="354630"/>
    <lineage>
        <taxon>Bacteria</taxon>
        <taxon>Pseudomonadati</taxon>
        <taxon>Bacteroidota</taxon>
        <taxon>Sphingobacteriia</taxon>
        <taxon>Sphingobacteriales</taxon>
        <taxon>Sphingobacteriaceae</taxon>
        <taxon>Mucilaginibacter</taxon>
    </lineage>
</organism>
<keyword evidence="1" id="KW-0472">Membrane</keyword>
<accession>A0A1N7C7U0</accession>
<evidence type="ECO:0000313" key="2">
    <source>
        <dbReference type="EMBL" id="MBB6110954.1"/>
    </source>
</evidence>
<proteinExistence type="predicted"/>
<comment type="caution">
    <text evidence="3">The sequence shown here is derived from an EMBL/GenBank/DDBJ whole genome shotgun (WGS) entry which is preliminary data.</text>
</comment>
<dbReference type="EMBL" id="JACHCB010000009">
    <property type="protein sequence ID" value="MBB6110954.1"/>
    <property type="molecule type" value="Genomic_DNA"/>
</dbReference>
<feature type="transmembrane region" description="Helical" evidence="1">
    <location>
        <begin position="6"/>
        <end position="27"/>
    </location>
</feature>
<keyword evidence="4" id="KW-1185">Reference proteome</keyword>
<evidence type="ECO:0000313" key="4">
    <source>
        <dbReference type="Proteomes" id="UP000541583"/>
    </source>
</evidence>
<protein>
    <submittedName>
        <fullName evidence="3">Uncharacterized protein</fullName>
    </submittedName>
</protein>
<evidence type="ECO:0000313" key="5">
    <source>
        <dbReference type="Proteomes" id="UP000548326"/>
    </source>
</evidence>
<keyword evidence="1" id="KW-1133">Transmembrane helix</keyword>
<evidence type="ECO:0000256" key="1">
    <source>
        <dbReference type="SAM" id="Phobius"/>
    </source>
</evidence>